<dbReference type="AlphaFoldDB" id="A0A2S4N9R2"/>
<dbReference type="Proteomes" id="UP000237056">
    <property type="component" value="Unassembled WGS sequence"/>
</dbReference>
<name>A0A2S4N9R2_9FLAO</name>
<proteinExistence type="predicted"/>
<feature type="transmembrane region" description="Helical" evidence="1">
    <location>
        <begin position="61"/>
        <end position="78"/>
    </location>
</feature>
<keyword evidence="1" id="KW-0472">Membrane</keyword>
<keyword evidence="1" id="KW-0812">Transmembrane</keyword>
<evidence type="ECO:0000313" key="3">
    <source>
        <dbReference type="Proteomes" id="UP000237056"/>
    </source>
</evidence>
<feature type="transmembrane region" description="Helical" evidence="1">
    <location>
        <begin position="7"/>
        <end position="28"/>
    </location>
</feature>
<evidence type="ECO:0000313" key="2">
    <source>
        <dbReference type="EMBL" id="POS02441.1"/>
    </source>
</evidence>
<keyword evidence="1" id="KW-1133">Transmembrane helix</keyword>
<dbReference type="EMBL" id="PQNY01000004">
    <property type="protein sequence ID" value="POS02441.1"/>
    <property type="molecule type" value="Genomic_DNA"/>
</dbReference>
<comment type="caution">
    <text evidence="2">The sequence shown here is derived from an EMBL/GenBank/DDBJ whole genome shotgun (WGS) entry which is preliminary data.</text>
</comment>
<feature type="transmembrane region" description="Helical" evidence="1">
    <location>
        <begin position="84"/>
        <end position="103"/>
    </location>
</feature>
<evidence type="ECO:0000256" key="1">
    <source>
        <dbReference type="SAM" id="Phobius"/>
    </source>
</evidence>
<protein>
    <submittedName>
        <fullName evidence="2">Uncharacterized protein</fullName>
    </submittedName>
</protein>
<reference evidence="2 3" key="1">
    <citation type="submission" date="2018-01" db="EMBL/GenBank/DDBJ databases">
        <title>Genomic Encyclopedia of Type Strains, Phase I: the one thousand microbial genomes (KMG-I) project.</title>
        <authorList>
            <person name="Goeker M."/>
        </authorList>
    </citation>
    <scope>NUCLEOTIDE SEQUENCE [LARGE SCALE GENOMIC DNA]</scope>
    <source>
        <strain evidence="2 3">DSM 17960</strain>
    </source>
</reference>
<sequence length="113" mass="13435">MRQLIFYLNSVLTTLGFIFVFLENIIGLDLDSSIGFLMILGAFQVLISFILTFYAIIYNRLLLMPYILYWLIVFLFFKYLINDLFYICLLIAIYNLYINYCSFSKSKFNIIKP</sequence>
<organism evidence="2 3">
    <name type="scientific">Flavobacterium croceum DSM 17960</name>
    <dbReference type="NCBI Taxonomy" id="1121886"/>
    <lineage>
        <taxon>Bacteria</taxon>
        <taxon>Pseudomonadati</taxon>
        <taxon>Bacteroidota</taxon>
        <taxon>Flavobacteriia</taxon>
        <taxon>Flavobacteriales</taxon>
        <taxon>Flavobacteriaceae</taxon>
        <taxon>Flavobacterium</taxon>
    </lineage>
</organism>
<keyword evidence="3" id="KW-1185">Reference proteome</keyword>
<accession>A0A2S4N9R2</accession>
<feature type="transmembrane region" description="Helical" evidence="1">
    <location>
        <begin position="34"/>
        <end position="54"/>
    </location>
</feature>
<gene>
    <name evidence="2" type="ORF">Q361_104163</name>
</gene>